<dbReference type="InterPro" id="IPR027417">
    <property type="entry name" value="P-loop_NTPase"/>
</dbReference>
<gene>
    <name evidence="1" type="ORF">QSP1433_LOCUS13574</name>
</gene>
<accession>A0A7S2WNI7</accession>
<organism evidence="1">
    <name type="scientific">Mucochytrium quahogii</name>
    <dbReference type="NCBI Taxonomy" id="96639"/>
    <lineage>
        <taxon>Eukaryota</taxon>
        <taxon>Sar</taxon>
        <taxon>Stramenopiles</taxon>
        <taxon>Bigyra</taxon>
        <taxon>Labyrinthulomycetes</taxon>
        <taxon>Thraustochytrida</taxon>
        <taxon>Thraustochytriidae</taxon>
        <taxon>Mucochytrium</taxon>
    </lineage>
</organism>
<dbReference type="SUPFAM" id="SSF52540">
    <property type="entry name" value="P-loop containing nucleoside triphosphate hydrolases"/>
    <property type="match status" value="1"/>
</dbReference>
<dbReference type="Gene3D" id="3.40.50.300">
    <property type="entry name" value="P-loop containing nucleotide triphosphate hydrolases"/>
    <property type="match status" value="1"/>
</dbReference>
<protein>
    <submittedName>
        <fullName evidence="1">Uncharacterized protein</fullName>
    </submittedName>
</protein>
<dbReference type="AlphaFoldDB" id="A0A7S2WNI7"/>
<name>A0A7S2WNI7_9STRA</name>
<reference evidence="1" key="1">
    <citation type="submission" date="2021-01" db="EMBL/GenBank/DDBJ databases">
        <authorList>
            <person name="Corre E."/>
            <person name="Pelletier E."/>
            <person name="Niang G."/>
            <person name="Scheremetjew M."/>
            <person name="Finn R."/>
            <person name="Kale V."/>
            <person name="Holt S."/>
            <person name="Cochrane G."/>
            <person name="Meng A."/>
            <person name="Brown T."/>
            <person name="Cohen L."/>
        </authorList>
    </citation>
    <scope>NUCLEOTIDE SEQUENCE</scope>
    <source>
        <strain evidence="1">NY070348D</strain>
    </source>
</reference>
<proteinExistence type="predicted"/>
<dbReference type="EMBL" id="HBHK01021307">
    <property type="protein sequence ID" value="CAD9698436.1"/>
    <property type="molecule type" value="Transcribed_RNA"/>
</dbReference>
<sequence length="502" mass="57243">MALENLGRTKDTACVLAMTRMRYMYTFPLAIHPEVKCNGVLSRQLREKSYLGGPSVEQSTKVIVPWFLLRPDLVTLETLAQAAGVETRFLVTIGHDPANAAFSLEGCPRFNTILDKRYIYKERLLMVSISDLTYQVEKLKHSQVIINRCENTERFNLKMEDRFKDKFEGTVIGFISTFLNKTKFPQRILRCRDTPNDPAREKLIQNTHMPSIFASELFQKKKLKKTVFATSNDVPTLVFIAGVEGTGHHMASTLGARHSFKSLYLSLTQHLAISPWDDQSLEKWAPARENLLEEFKKLKYATLPADSSSSGNVFFLNTVSVGKSVNMYSYPWGGPRCYLKRFARSMCTIDLLDLASIAEEAGIDFRVVVIKRELGASIVSAVRRGFGTFVSQTRMLGISWAILRQSLRELDDKFYQVFSYEELTKEPGKSYKGLKNHLNINDDNSQLAKQFNTTLWDSFLSHGMKDPNAWMKGLDPEKITFMSDMLYMSTLKRITMIKQSQT</sequence>
<evidence type="ECO:0000313" key="1">
    <source>
        <dbReference type="EMBL" id="CAD9698436.1"/>
    </source>
</evidence>